<feature type="compositionally biased region" description="Polar residues" evidence="1">
    <location>
        <begin position="16"/>
        <end position="36"/>
    </location>
</feature>
<name>A0A9Q1Q545_9CARY</name>
<evidence type="ECO:0000313" key="3">
    <source>
        <dbReference type="Proteomes" id="UP001153076"/>
    </source>
</evidence>
<dbReference type="Proteomes" id="UP001153076">
    <property type="component" value="Unassembled WGS sequence"/>
</dbReference>
<reference evidence="2" key="1">
    <citation type="submission" date="2022-04" db="EMBL/GenBank/DDBJ databases">
        <title>Carnegiea gigantea Genome sequencing and assembly v2.</title>
        <authorList>
            <person name="Copetti D."/>
            <person name="Sanderson M.J."/>
            <person name="Burquez A."/>
            <person name="Wojciechowski M.F."/>
        </authorList>
    </citation>
    <scope>NUCLEOTIDE SEQUENCE</scope>
    <source>
        <strain evidence="2">SGP5-SGP5p</strain>
        <tissue evidence="2">Aerial part</tissue>
    </source>
</reference>
<evidence type="ECO:0000313" key="2">
    <source>
        <dbReference type="EMBL" id="KAJ8429194.1"/>
    </source>
</evidence>
<comment type="caution">
    <text evidence="2">The sequence shown here is derived from an EMBL/GenBank/DDBJ whole genome shotgun (WGS) entry which is preliminary data.</text>
</comment>
<proteinExistence type="predicted"/>
<protein>
    <submittedName>
        <fullName evidence="2">Uncharacterized protein</fullName>
    </submittedName>
</protein>
<dbReference type="AlphaFoldDB" id="A0A9Q1Q545"/>
<organism evidence="2 3">
    <name type="scientific">Carnegiea gigantea</name>
    <dbReference type="NCBI Taxonomy" id="171969"/>
    <lineage>
        <taxon>Eukaryota</taxon>
        <taxon>Viridiplantae</taxon>
        <taxon>Streptophyta</taxon>
        <taxon>Embryophyta</taxon>
        <taxon>Tracheophyta</taxon>
        <taxon>Spermatophyta</taxon>
        <taxon>Magnoliopsida</taxon>
        <taxon>eudicotyledons</taxon>
        <taxon>Gunneridae</taxon>
        <taxon>Pentapetalae</taxon>
        <taxon>Caryophyllales</taxon>
        <taxon>Cactineae</taxon>
        <taxon>Cactaceae</taxon>
        <taxon>Cactoideae</taxon>
        <taxon>Echinocereeae</taxon>
        <taxon>Carnegiea</taxon>
    </lineage>
</organism>
<accession>A0A9Q1Q545</accession>
<sequence>MLRTLPFPHHTEGDQEVSQSNQNSRPQMGNHDQLTAVTIRASRPSSSLLQHPTQVTPGELPGLRRRSRPPNPEGELQAGSNVPGRAVRGHPMLRRPPPMAVPPKPYNARKSCFHEQNTTECHELKKSLHELANKDQIDHFLNKAPQNESPHSPSRGIRVFSKVVATIAGRYAEGMTRSA</sequence>
<evidence type="ECO:0000256" key="1">
    <source>
        <dbReference type="SAM" id="MobiDB-lite"/>
    </source>
</evidence>
<dbReference type="EMBL" id="JAKOGI010000924">
    <property type="protein sequence ID" value="KAJ8429194.1"/>
    <property type="molecule type" value="Genomic_DNA"/>
</dbReference>
<feature type="compositionally biased region" description="Polar residues" evidence="1">
    <location>
        <begin position="43"/>
        <end position="56"/>
    </location>
</feature>
<keyword evidence="3" id="KW-1185">Reference proteome</keyword>
<feature type="region of interest" description="Disordered" evidence="1">
    <location>
        <begin position="1"/>
        <end position="109"/>
    </location>
</feature>
<gene>
    <name evidence="2" type="ORF">Cgig2_032934</name>
</gene>
<feature type="compositionally biased region" description="Pro residues" evidence="1">
    <location>
        <begin position="94"/>
        <end position="105"/>
    </location>
</feature>